<evidence type="ECO:0000313" key="9">
    <source>
        <dbReference type="RefSeq" id="XP_022716984.1"/>
    </source>
</evidence>
<evidence type="ECO:0000256" key="3">
    <source>
        <dbReference type="ARBA" id="ARBA00022692"/>
    </source>
</evidence>
<keyword evidence="5 6" id="KW-0472">Membrane</keyword>
<organism evidence="8 9">
    <name type="scientific">Durio zibethinus</name>
    <name type="common">Durian</name>
    <dbReference type="NCBI Taxonomy" id="66656"/>
    <lineage>
        <taxon>Eukaryota</taxon>
        <taxon>Viridiplantae</taxon>
        <taxon>Streptophyta</taxon>
        <taxon>Embryophyta</taxon>
        <taxon>Tracheophyta</taxon>
        <taxon>Spermatophyta</taxon>
        <taxon>Magnoliopsida</taxon>
        <taxon>eudicotyledons</taxon>
        <taxon>Gunneridae</taxon>
        <taxon>Pentapetalae</taxon>
        <taxon>rosids</taxon>
        <taxon>malvids</taxon>
        <taxon>Malvales</taxon>
        <taxon>Malvaceae</taxon>
        <taxon>Helicteroideae</taxon>
        <taxon>Durio</taxon>
    </lineage>
</organism>
<dbReference type="GeneID" id="111275743"/>
<dbReference type="InterPro" id="IPR036259">
    <property type="entry name" value="MFS_trans_sf"/>
</dbReference>
<feature type="domain" description="Major facilitator superfamily (MFS) profile" evidence="7">
    <location>
        <begin position="60"/>
        <end position="520"/>
    </location>
</feature>
<keyword evidence="2" id="KW-0813">Transport</keyword>
<dbReference type="AlphaFoldDB" id="A0A6P5WLW4"/>
<dbReference type="KEGG" id="dzi:111275743"/>
<dbReference type="SUPFAM" id="SSF103473">
    <property type="entry name" value="MFS general substrate transporter"/>
    <property type="match status" value="1"/>
</dbReference>
<dbReference type="GO" id="GO:0016020">
    <property type="term" value="C:membrane"/>
    <property type="evidence" value="ECO:0007669"/>
    <property type="project" value="UniProtKB-SubCell"/>
</dbReference>
<keyword evidence="3 6" id="KW-0812">Transmembrane</keyword>
<feature type="transmembrane region" description="Helical" evidence="6">
    <location>
        <begin position="380"/>
        <end position="401"/>
    </location>
</feature>
<dbReference type="PROSITE" id="PS00217">
    <property type="entry name" value="SUGAR_TRANSPORT_2"/>
    <property type="match status" value="1"/>
</dbReference>
<feature type="transmembrane region" description="Helical" evidence="6">
    <location>
        <begin position="135"/>
        <end position="154"/>
    </location>
</feature>
<dbReference type="PROSITE" id="PS50850">
    <property type="entry name" value="MFS"/>
    <property type="match status" value="1"/>
</dbReference>
<dbReference type="Gene3D" id="1.20.1250.20">
    <property type="entry name" value="MFS general substrate transporter like domains"/>
    <property type="match status" value="1"/>
</dbReference>
<feature type="transmembrane region" description="Helical" evidence="6">
    <location>
        <begin position="351"/>
        <end position="368"/>
    </location>
</feature>
<feature type="transmembrane region" description="Helical" evidence="6">
    <location>
        <begin position="223"/>
        <end position="246"/>
    </location>
</feature>
<evidence type="ECO:0000256" key="5">
    <source>
        <dbReference type="ARBA" id="ARBA00023136"/>
    </source>
</evidence>
<feature type="transmembrane region" description="Helical" evidence="6">
    <location>
        <begin position="408"/>
        <end position="429"/>
    </location>
</feature>
<evidence type="ECO:0000256" key="2">
    <source>
        <dbReference type="ARBA" id="ARBA00022448"/>
    </source>
</evidence>
<accession>A0A6P5WLW4</accession>
<dbReference type="Proteomes" id="UP000515121">
    <property type="component" value="Unplaced"/>
</dbReference>
<feature type="transmembrane region" description="Helical" evidence="6">
    <location>
        <begin position="252"/>
        <end position="271"/>
    </location>
</feature>
<keyword evidence="8" id="KW-1185">Reference proteome</keyword>
<protein>
    <submittedName>
        <fullName evidence="9">Organic cation/carnitine transporter 4-like</fullName>
    </submittedName>
</protein>
<dbReference type="GO" id="GO:0022857">
    <property type="term" value="F:transmembrane transporter activity"/>
    <property type="evidence" value="ECO:0007669"/>
    <property type="project" value="InterPro"/>
</dbReference>
<evidence type="ECO:0000259" key="7">
    <source>
        <dbReference type="PROSITE" id="PS50850"/>
    </source>
</evidence>
<dbReference type="InterPro" id="IPR005829">
    <property type="entry name" value="Sugar_transporter_CS"/>
</dbReference>
<feature type="transmembrane region" description="Helical" evidence="6">
    <location>
        <begin position="435"/>
        <end position="458"/>
    </location>
</feature>
<gene>
    <name evidence="9" type="primary">LOC111275743</name>
</gene>
<evidence type="ECO:0000256" key="1">
    <source>
        <dbReference type="ARBA" id="ARBA00004141"/>
    </source>
</evidence>
<dbReference type="RefSeq" id="XP_022716984.1">
    <property type="nucleotide sequence ID" value="XM_022861249.1"/>
</dbReference>
<dbReference type="Pfam" id="PF00083">
    <property type="entry name" value="Sugar_tr"/>
    <property type="match status" value="1"/>
</dbReference>
<feature type="transmembrane region" description="Helical" evidence="6">
    <location>
        <begin position="166"/>
        <end position="185"/>
    </location>
</feature>
<keyword evidence="4 6" id="KW-1133">Transmembrane helix</keyword>
<dbReference type="PANTHER" id="PTHR24064">
    <property type="entry name" value="SOLUTE CARRIER FAMILY 22 MEMBER"/>
    <property type="match status" value="1"/>
</dbReference>
<comment type="subcellular location">
    <subcellularLocation>
        <location evidence="1">Membrane</location>
        <topology evidence="1">Multi-pass membrane protein</topology>
    </subcellularLocation>
</comment>
<name>A0A6P5WLW4_DURZI</name>
<dbReference type="OrthoDB" id="3936150at2759"/>
<evidence type="ECO:0000256" key="6">
    <source>
        <dbReference type="SAM" id="Phobius"/>
    </source>
</evidence>
<reference evidence="9" key="1">
    <citation type="submission" date="2025-08" db="UniProtKB">
        <authorList>
            <consortium name="RefSeq"/>
        </authorList>
    </citation>
    <scope>IDENTIFICATION</scope>
    <source>
        <tissue evidence="9">Fruit stalk</tissue>
    </source>
</reference>
<dbReference type="InterPro" id="IPR005828">
    <property type="entry name" value="MFS_sugar_transport-like"/>
</dbReference>
<evidence type="ECO:0000313" key="8">
    <source>
        <dbReference type="Proteomes" id="UP000515121"/>
    </source>
</evidence>
<feature type="transmembrane region" description="Helical" evidence="6">
    <location>
        <begin position="191"/>
        <end position="211"/>
    </location>
</feature>
<proteinExistence type="predicted"/>
<sequence>MATLPGSDPSSHGSLLESPLLLPSKDSGWESGPGSEPHKLCIDDMLQKYCGEFGSWQLRHFVLTSLAWALEAFHTMVMIFADQEPAWRCTKGSGSACDEEKSVCGLEPGSWEWKGGSGSSTVAQWGLVCGDKYKVGLVQALFFGGCMIGAGIFGHLSDSKLGRKGSLTAVCILNAIFGCLTSSAPNYFTYLLLRFLTGFSTGGVGLCSFVLSTEPVGPTKRGAAGMSTFYFFSSGIALLSGIAYIFPAWRALYIASSIPSILFLVLVIPFISESPRWYLVRGKMNEAMKIMRTIAKSNGNHLPDGVILALDDEANDASNDNQSCKEATMKKEAITGSVVDVVQSPITRFRLFLAVGINFTCSVVYYGLSLNVVNLETNLYLNVLLNAVAEMPAFTITALLLDKFGRKPLAIGTQWFTAIFCFMGSLMGNVGIWKAIRMCCGILGIFGMAGTYNLLFIYTAELFPTVVRNAALGCATQAAQMGAILAPFVVVLGGGFPFLVFGVSGLIGGMLAYYLPETLNKPLYDTMTGMEEGERAWIVA</sequence>
<dbReference type="InterPro" id="IPR020846">
    <property type="entry name" value="MFS_dom"/>
</dbReference>
<evidence type="ECO:0000256" key="4">
    <source>
        <dbReference type="ARBA" id="ARBA00022989"/>
    </source>
</evidence>
<dbReference type="PROSITE" id="PS00216">
    <property type="entry name" value="SUGAR_TRANSPORT_1"/>
    <property type="match status" value="1"/>
</dbReference>